<dbReference type="EMBL" id="FN543105">
    <property type="protein sequence ID" value="CBA30220.1"/>
    <property type="molecule type" value="Genomic_DNA"/>
</dbReference>
<sequence length="51" mass="5642">MKIVFSKSGATLVNTATNFEKPAFHACRPYRIASVEADSKNRYSSYQAITA</sequence>
<reference evidence="1" key="1">
    <citation type="journal article" date="2010" name="Nature">
        <title>The Dynamic genome of Hydra.</title>
        <authorList>
            <person name="Chapman J.A."/>
            <person name="Kirkness E.F."/>
            <person name="Simakov O."/>
            <person name="Hampson S.E."/>
            <person name="Mitros T."/>
            <person name="Weinmaier T."/>
            <person name="Rattei T."/>
            <person name="Balasubramanian P.G."/>
            <person name="Borman J."/>
            <person name="Busam D."/>
            <person name="Disbennett K."/>
            <person name="Pfannkoch C."/>
            <person name="Sumin N."/>
            <person name="Sutton G."/>
            <person name="Viswanathan L."/>
            <person name="Walenz B."/>
            <person name="Goodstein D.M."/>
            <person name="Hellsten U."/>
            <person name="Kawashima T."/>
            <person name="Prochnik S.E."/>
            <person name="Putnam N.H."/>
            <person name="Shu S."/>
            <person name="Blumberg B."/>
            <person name="Dana C.E."/>
            <person name="Gee L."/>
            <person name="Kibler D.F."/>
            <person name="Law L."/>
            <person name="Lindgens D."/>
            <person name="Martinez D.E."/>
            <person name="Peng J."/>
            <person name="Wigge P.A."/>
            <person name="Bertulat B."/>
            <person name="Guder C."/>
            <person name="Nakamura Y."/>
            <person name="Ozbek S."/>
            <person name="Watanabe H."/>
            <person name="Khalturin K."/>
            <person name="Hemmrich G."/>
            <person name="Franke A."/>
            <person name="Augustin R."/>
            <person name="Fraune S."/>
            <person name="Hayakawa E."/>
            <person name="Hayakawa S."/>
            <person name="Hirose M."/>
            <person name="Hwang J."/>
            <person name="Ikeo K."/>
            <person name="Nishimiya-Fujisawa C."/>
            <person name="Ogura A."/>
            <person name="Takahashi T."/>
            <person name="Steinmetz P.R."/>
            <person name="Zhang X."/>
            <person name="Aufschnaiter R."/>
            <person name="Eder M.K."/>
            <person name="Gorny A.K."/>
            <person name="Salvenmoser W."/>
            <person name="Heimberg A.M."/>
            <person name="Wheeler B.M."/>
            <person name="Peterson K.J."/>
            <person name="Boettger A."/>
            <person name="Tischler P."/>
            <person name="Wolf A."/>
            <person name="Gojobori T."/>
            <person name="Remington K.A."/>
            <person name="Strausberg R.L."/>
            <person name="Venter J."/>
            <person name="Technau U."/>
            <person name="Hobmayer B."/>
            <person name="Bosch T.C."/>
            <person name="Holstein T.W."/>
            <person name="Fujisawa T."/>
            <person name="Bode H.R."/>
            <person name="David C.N."/>
            <person name="Rokhsar D.S."/>
            <person name="Steele R.E."/>
        </authorList>
    </citation>
    <scope>NUCLEOTIDE SEQUENCE</scope>
</reference>
<proteinExistence type="predicted"/>
<protein>
    <submittedName>
        <fullName evidence="1">Uncharacterized protein</fullName>
    </submittedName>
</protein>
<organism evidence="1">
    <name type="scientific">Curvibacter symbiont subsp. Hydra magnipapillata</name>
    <dbReference type="NCBI Taxonomy" id="667019"/>
    <lineage>
        <taxon>Bacteria</taxon>
        <taxon>Pseudomonadati</taxon>
        <taxon>Pseudomonadota</taxon>
        <taxon>Betaproteobacteria</taxon>
        <taxon>Burkholderiales</taxon>
        <taxon>Comamonadaceae</taxon>
        <taxon>Curvibacter</taxon>
    </lineage>
</organism>
<dbReference type="AlphaFoldDB" id="C9YC17"/>
<accession>C9YC17</accession>
<gene>
    <name evidence="1" type="ORF">Csp_C22460</name>
</gene>
<evidence type="ECO:0000313" key="1">
    <source>
        <dbReference type="EMBL" id="CBA30220.1"/>
    </source>
</evidence>
<name>C9YC17_CURXX</name>